<organism evidence="2 3">
    <name type="scientific">Taxus chinensis</name>
    <name type="common">Chinese yew</name>
    <name type="synonym">Taxus wallichiana var. chinensis</name>
    <dbReference type="NCBI Taxonomy" id="29808"/>
    <lineage>
        <taxon>Eukaryota</taxon>
        <taxon>Viridiplantae</taxon>
        <taxon>Streptophyta</taxon>
        <taxon>Embryophyta</taxon>
        <taxon>Tracheophyta</taxon>
        <taxon>Spermatophyta</taxon>
        <taxon>Pinopsida</taxon>
        <taxon>Pinidae</taxon>
        <taxon>Conifers II</taxon>
        <taxon>Cupressales</taxon>
        <taxon>Taxaceae</taxon>
        <taxon>Taxus</taxon>
    </lineage>
</organism>
<protein>
    <submittedName>
        <fullName evidence="2">Uncharacterized protein</fullName>
    </submittedName>
</protein>
<keyword evidence="3" id="KW-1185">Reference proteome</keyword>
<sequence length="183" mass="20273">MSVPAEGKKEDELTAEDVTVTRVPIGQATTERLKQDTQTLIDALFLRLDREKAEKDELQKQVSQLCEIIAKVVKPSTQPISEQVSDHLMQEMEDASNQVKAIDEWKNLIIRQASVQLGEVPSRLKVMNDATNQLKQLVTSIVDMNTVAESNLSTLAEINKLPGEVLVAEQIVPDGSVEKGKQL</sequence>
<dbReference type="EMBL" id="JAHRHJ020000003">
    <property type="protein sequence ID" value="KAH9321821.1"/>
    <property type="molecule type" value="Genomic_DNA"/>
</dbReference>
<proteinExistence type="predicted"/>
<reference evidence="2 3" key="1">
    <citation type="journal article" date="2021" name="Nat. Plants">
        <title>The Taxus genome provides insights into paclitaxel biosynthesis.</title>
        <authorList>
            <person name="Xiong X."/>
            <person name="Gou J."/>
            <person name="Liao Q."/>
            <person name="Li Y."/>
            <person name="Zhou Q."/>
            <person name="Bi G."/>
            <person name="Li C."/>
            <person name="Du R."/>
            <person name="Wang X."/>
            <person name="Sun T."/>
            <person name="Guo L."/>
            <person name="Liang H."/>
            <person name="Lu P."/>
            <person name="Wu Y."/>
            <person name="Zhang Z."/>
            <person name="Ro D.K."/>
            <person name="Shang Y."/>
            <person name="Huang S."/>
            <person name="Yan J."/>
        </authorList>
    </citation>
    <scope>NUCLEOTIDE SEQUENCE [LARGE SCALE GENOMIC DNA]</scope>
    <source>
        <strain evidence="2">Ta-2019</strain>
    </source>
</reference>
<name>A0AA38GEH3_TAXCH</name>
<gene>
    <name evidence="2" type="ORF">KI387_016460</name>
</gene>
<evidence type="ECO:0000256" key="1">
    <source>
        <dbReference type="SAM" id="Coils"/>
    </source>
</evidence>
<evidence type="ECO:0000313" key="2">
    <source>
        <dbReference type="EMBL" id="KAH9321821.1"/>
    </source>
</evidence>
<accession>A0AA38GEH3</accession>
<dbReference type="Proteomes" id="UP000824469">
    <property type="component" value="Unassembled WGS sequence"/>
</dbReference>
<comment type="caution">
    <text evidence="2">The sequence shown here is derived from an EMBL/GenBank/DDBJ whole genome shotgun (WGS) entry which is preliminary data.</text>
</comment>
<evidence type="ECO:0000313" key="3">
    <source>
        <dbReference type="Proteomes" id="UP000824469"/>
    </source>
</evidence>
<feature type="non-terminal residue" evidence="2">
    <location>
        <position position="183"/>
    </location>
</feature>
<keyword evidence="1" id="KW-0175">Coiled coil</keyword>
<feature type="coiled-coil region" evidence="1">
    <location>
        <begin position="41"/>
        <end position="68"/>
    </location>
</feature>
<dbReference type="AlphaFoldDB" id="A0AA38GEH3"/>